<dbReference type="Gene3D" id="1.20.950.20">
    <property type="entry name" value="Transmembrane di-heme cytochromes, Chain C"/>
    <property type="match status" value="1"/>
</dbReference>
<comment type="caution">
    <text evidence="8">The sequence shown here is derived from an EMBL/GenBank/DDBJ whole genome shotgun (WGS) entry which is preliminary data.</text>
</comment>
<evidence type="ECO:0000256" key="5">
    <source>
        <dbReference type="ARBA" id="ARBA00023136"/>
    </source>
</evidence>
<evidence type="ECO:0000313" key="8">
    <source>
        <dbReference type="EMBL" id="MCU7554482.1"/>
    </source>
</evidence>
<keyword evidence="5 6" id="KW-0472">Membrane</keyword>
<sequence>MSSRDIRLWDGVVRTCHWLLVTAFVANYFIVEPGDLIHEIAGYGAAAIILVRICWGLRDTGYASFATVDVSAQALQQHLNQLRLRRVPPDHGHNPFGWLMIFAVIVLFLALAVTGFMMQEIDAFWGNQTLEWIHATLAHVLYGAVLIHVAAVVLTQWWGRVSLIRPMITGRRPR</sequence>
<accession>A0ABT2VME3</accession>
<feature type="transmembrane region" description="Helical" evidence="6">
    <location>
        <begin position="96"/>
        <end position="117"/>
    </location>
</feature>
<evidence type="ECO:0000256" key="2">
    <source>
        <dbReference type="ARBA" id="ARBA00022475"/>
    </source>
</evidence>
<dbReference type="Proteomes" id="UP001209257">
    <property type="component" value="Unassembled WGS sequence"/>
</dbReference>
<keyword evidence="4 6" id="KW-1133">Transmembrane helix</keyword>
<keyword evidence="2" id="KW-1003">Cell membrane</keyword>
<keyword evidence="9" id="KW-1185">Reference proteome</keyword>
<dbReference type="InterPro" id="IPR011577">
    <property type="entry name" value="Cyt_b561_bac/Ni-Hgenase"/>
</dbReference>
<evidence type="ECO:0000256" key="4">
    <source>
        <dbReference type="ARBA" id="ARBA00022989"/>
    </source>
</evidence>
<dbReference type="Pfam" id="PF01292">
    <property type="entry name" value="Ni_hydr_CYTB"/>
    <property type="match status" value="1"/>
</dbReference>
<name>A0ABT2VME3_9ALTE</name>
<feature type="transmembrane region" description="Helical" evidence="6">
    <location>
        <begin position="137"/>
        <end position="158"/>
    </location>
</feature>
<dbReference type="RefSeq" id="WP_262993193.1">
    <property type="nucleotide sequence ID" value="NZ_JAOTJC010000007.1"/>
</dbReference>
<dbReference type="InterPro" id="IPR016174">
    <property type="entry name" value="Di-haem_cyt_TM"/>
</dbReference>
<proteinExistence type="predicted"/>
<feature type="transmembrane region" description="Helical" evidence="6">
    <location>
        <begin position="36"/>
        <end position="55"/>
    </location>
</feature>
<evidence type="ECO:0000256" key="1">
    <source>
        <dbReference type="ARBA" id="ARBA00004651"/>
    </source>
</evidence>
<feature type="transmembrane region" description="Helical" evidence="6">
    <location>
        <begin position="12"/>
        <end position="30"/>
    </location>
</feature>
<dbReference type="PANTHER" id="PTHR30485">
    <property type="entry name" value="NI/FE-HYDROGENASE 1 B-TYPE CYTOCHROME SUBUNIT"/>
    <property type="match status" value="1"/>
</dbReference>
<evidence type="ECO:0000256" key="6">
    <source>
        <dbReference type="SAM" id="Phobius"/>
    </source>
</evidence>
<dbReference type="SUPFAM" id="SSF81342">
    <property type="entry name" value="Transmembrane di-heme cytochromes"/>
    <property type="match status" value="1"/>
</dbReference>
<evidence type="ECO:0000313" key="9">
    <source>
        <dbReference type="Proteomes" id="UP001209257"/>
    </source>
</evidence>
<keyword evidence="3 6" id="KW-0812">Transmembrane</keyword>
<dbReference type="InterPro" id="IPR051542">
    <property type="entry name" value="Hydrogenase_cytochrome"/>
</dbReference>
<gene>
    <name evidence="8" type="ORF">OCL06_07715</name>
</gene>
<dbReference type="PANTHER" id="PTHR30485:SF2">
    <property type="entry name" value="BLL0597 PROTEIN"/>
    <property type="match status" value="1"/>
</dbReference>
<organism evidence="8 9">
    <name type="scientific">Alteromonas salexigens</name>
    <dbReference type="NCBI Taxonomy" id="2982530"/>
    <lineage>
        <taxon>Bacteria</taxon>
        <taxon>Pseudomonadati</taxon>
        <taxon>Pseudomonadota</taxon>
        <taxon>Gammaproteobacteria</taxon>
        <taxon>Alteromonadales</taxon>
        <taxon>Alteromonadaceae</taxon>
        <taxon>Alteromonas/Salinimonas group</taxon>
        <taxon>Alteromonas</taxon>
    </lineage>
</organism>
<protein>
    <submittedName>
        <fullName evidence="8">Cytochrome b/b6 domain-containing protein</fullName>
    </submittedName>
</protein>
<comment type="subcellular location">
    <subcellularLocation>
        <location evidence="1">Cell membrane</location>
        <topology evidence="1">Multi-pass membrane protein</topology>
    </subcellularLocation>
</comment>
<feature type="domain" description="Cytochrome b561 bacterial/Ni-hydrogenase" evidence="7">
    <location>
        <begin position="9"/>
        <end position="170"/>
    </location>
</feature>
<evidence type="ECO:0000256" key="3">
    <source>
        <dbReference type="ARBA" id="ARBA00022692"/>
    </source>
</evidence>
<dbReference type="EMBL" id="JAOTJC010000007">
    <property type="protein sequence ID" value="MCU7554482.1"/>
    <property type="molecule type" value="Genomic_DNA"/>
</dbReference>
<evidence type="ECO:0000259" key="7">
    <source>
        <dbReference type="Pfam" id="PF01292"/>
    </source>
</evidence>
<reference evidence="9" key="1">
    <citation type="submission" date="2023-07" db="EMBL/GenBank/DDBJ databases">
        <title>Study on multiphase classification of strain Alteromonas salexigens isolated from the Yellow Sea.</title>
        <authorList>
            <person name="Sun L."/>
        </authorList>
    </citation>
    <scope>NUCLEOTIDE SEQUENCE [LARGE SCALE GENOMIC DNA]</scope>
    <source>
        <strain evidence="9">ASW11-19</strain>
    </source>
</reference>